<dbReference type="SUPFAM" id="SSF55874">
    <property type="entry name" value="ATPase domain of HSP90 chaperone/DNA topoisomerase II/histidine kinase"/>
    <property type="match status" value="1"/>
</dbReference>
<dbReference type="Gene3D" id="3.30.565.10">
    <property type="entry name" value="Histidine kinase-like ATPase, C-terminal domain"/>
    <property type="match status" value="1"/>
</dbReference>
<keyword evidence="9" id="KW-0675">Receptor</keyword>
<dbReference type="InterPro" id="IPR043150">
    <property type="entry name" value="Phytochrome_PHY_sf"/>
</dbReference>
<dbReference type="Pfam" id="PF01590">
    <property type="entry name" value="GAF"/>
    <property type="match status" value="1"/>
</dbReference>
<feature type="domain" description="Histidine kinase" evidence="11">
    <location>
        <begin position="533"/>
        <end position="753"/>
    </location>
</feature>
<dbReference type="SUPFAM" id="SSF55781">
    <property type="entry name" value="GAF domain-like"/>
    <property type="match status" value="2"/>
</dbReference>
<keyword evidence="12" id="KW-0547">Nucleotide-binding</keyword>
<dbReference type="InterPro" id="IPR035965">
    <property type="entry name" value="PAS-like_dom_sf"/>
</dbReference>
<dbReference type="EMBL" id="JAXBLV010000219">
    <property type="protein sequence ID" value="MDY3562635.1"/>
    <property type="molecule type" value="Genomic_DNA"/>
</dbReference>
<evidence type="ECO:0000256" key="4">
    <source>
        <dbReference type="ARBA" id="ARBA00022543"/>
    </source>
</evidence>
<dbReference type="InterPro" id="IPR003661">
    <property type="entry name" value="HisK_dim/P_dom"/>
</dbReference>
<accession>A0ABU5F7D3</accession>
<evidence type="ECO:0000313" key="12">
    <source>
        <dbReference type="EMBL" id="MDY3562635.1"/>
    </source>
</evidence>
<keyword evidence="12" id="KW-0067">ATP-binding</keyword>
<evidence type="ECO:0000256" key="3">
    <source>
        <dbReference type="ARBA" id="ARBA00012438"/>
    </source>
</evidence>
<dbReference type="InterPro" id="IPR013515">
    <property type="entry name" value="Phytochrome_cen-reg"/>
</dbReference>
<dbReference type="InterPro" id="IPR036890">
    <property type="entry name" value="HATPase_C_sf"/>
</dbReference>
<evidence type="ECO:0000313" key="13">
    <source>
        <dbReference type="Proteomes" id="UP001272242"/>
    </source>
</evidence>
<dbReference type="Pfam" id="PF02518">
    <property type="entry name" value="HATPase_c"/>
    <property type="match status" value="1"/>
</dbReference>
<dbReference type="PANTHER" id="PTHR42878:SF15">
    <property type="entry name" value="BACTERIOPHYTOCHROME"/>
    <property type="match status" value="1"/>
</dbReference>
<keyword evidence="4" id="KW-0600">Photoreceptor protein</keyword>
<dbReference type="SMART" id="SM00065">
    <property type="entry name" value="GAF"/>
    <property type="match status" value="1"/>
</dbReference>
<dbReference type="Proteomes" id="UP001272242">
    <property type="component" value="Unassembled WGS sequence"/>
</dbReference>
<dbReference type="SUPFAM" id="SSF47384">
    <property type="entry name" value="Homodimeric domain of signal transducing histidine kinase"/>
    <property type="match status" value="1"/>
</dbReference>
<dbReference type="PRINTS" id="PR01033">
    <property type="entry name" value="PHYTOCHROME"/>
</dbReference>
<dbReference type="Gene3D" id="3.30.450.20">
    <property type="entry name" value="PAS domain"/>
    <property type="match status" value="1"/>
</dbReference>
<keyword evidence="13" id="KW-1185">Reference proteome</keyword>
<dbReference type="Pfam" id="PF08446">
    <property type="entry name" value="PAS_2"/>
    <property type="match status" value="1"/>
</dbReference>
<dbReference type="InterPro" id="IPR050351">
    <property type="entry name" value="BphY/WalK/GraS-like"/>
</dbReference>
<evidence type="ECO:0000259" key="10">
    <source>
        <dbReference type="PROSITE" id="PS50046"/>
    </source>
</evidence>
<keyword evidence="7" id="KW-0418">Kinase</keyword>
<sequence>MTISHDTAGHAVDLANCDREPIHIPGRVQPHGILLALSEPDLVIEQASANAAGHFGAAAEHLVGSRLLDHVHPDGRGPLRDALSAPDLRDRNPLQLQLPGVTFDGVAHRHDGVLVLELENPRPPGTAARAADHSRALQRAMTRLQDAGTFREFCQVAAAEARAIGGFDRATIYRFDAAWNGEVVGEDKRADLTPLDGLHFPASDIPEQARRLYHLNPYRLIADVGYEPVPLVPEVNPRTGRPLDLSFAVSRSVSPVHVQYLKNMDATASMSVSLMRGGRLWGLISCMHYSGAKYLPFADRAACQFLGTLVSVQIAVKEDSEGVEYRHRLQAVRERLLQRMAEEPDLARALTGDPADLLGLAAAEGAAVVSDGGCAAAGRAPATERIQELVAWLRVHADGDVFHTDSLSRLAPEFADLKDVASGVLAVTTSRAAGHWVLWFRPEVVQTVGWGGDPYKPVGEPGPTGRLSPRRSFELWKEEVHNKSLPWQPAEVEAARLLRDAVVAVVVRRAEELTRLNTELRRSNTDLDAFAYSASHDLKEPLRGLSNYATFLLEDYAGRLDASGVDKLNTLVRLTRRMDDLIESLLRFSRLGRDGGTFEPVALDEVLRGVLDALKGRLAEGRVAVRVPRPLPTVRCDRVQVGEVFSNLIVNAAKYTDKAERWVEVGYDEPVGRPGGSAAPPVFYVRDNGIGIDEEHRHLIFRLFKRLHARDEFGGGTGVGLAIVKKIVEHHGGTVWVDSRPGHGSTFHFTLGG</sequence>
<name>A0ABU5F7D3_9BACT</name>
<dbReference type="InterPro" id="IPR005467">
    <property type="entry name" value="His_kinase_dom"/>
</dbReference>
<dbReference type="Pfam" id="PF00512">
    <property type="entry name" value="HisKA"/>
    <property type="match status" value="1"/>
</dbReference>
<comment type="similarity">
    <text evidence="2">In the N-terminal section; belongs to the phytochrome family.</text>
</comment>
<organism evidence="12 13">
    <name type="scientific">Gemmata algarum</name>
    <dbReference type="NCBI Taxonomy" id="2975278"/>
    <lineage>
        <taxon>Bacteria</taxon>
        <taxon>Pseudomonadati</taxon>
        <taxon>Planctomycetota</taxon>
        <taxon>Planctomycetia</taxon>
        <taxon>Gemmatales</taxon>
        <taxon>Gemmataceae</taxon>
        <taxon>Gemmata</taxon>
    </lineage>
</organism>
<evidence type="ECO:0000256" key="8">
    <source>
        <dbReference type="ARBA" id="ARBA00022991"/>
    </source>
</evidence>
<keyword evidence="5" id="KW-0716">Sensory transduction</keyword>
<dbReference type="SUPFAM" id="SSF55785">
    <property type="entry name" value="PYP-like sensor domain (PAS domain)"/>
    <property type="match status" value="1"/>
</dbReference>
<keyword evidence="8" id="KW-0157">Chromophore</keyword>
<dbReference type="InterPro" id="IPR001294">
    <property type="entry name" value="Phytochrome"/>
</dbReference>
<dbReference type="InterPro" id="IPR036097">
    <property type="entry name" value="HisK_dim/P_sf"/>
</dbReference>
<dbReference type="InterPro" id="IPR029016">
    <property type="entry name" value="GAF-like_dom_sf"/>
</dbReference>
<dbReference type="Pfam" id="PF00360">
    <property type="entry name" value="PHY"/>
    <property type="match status" value="1"/>
</dbReference>
<dbReference type="InterPro" id="IPR013654">
    <property type="entry name" value="PAS_2"/>
</dbReference>
<dbReference type="SMART" id="SM00388">
    <property type="entry name" value="HisKA"/>
    <property type="match status" value="1"/>
</dbReference>
<evidence type="ECO:0000256" key="2">
    <source>
        <dbReference type="ARBA" id="ARBA00006402"/>
    </source>
</evidence>
<evidence type="ECO:0000256" key="9">
    <source>
        <dbReference type="ARBA" id="ARBA00023170"/>
    </source>
</evidence>
<proteinExistence type="inferred from homology"/>
<evidence type="ECO:0000256" key="6">
    <source>
        <dbReference type="ARBA" id="ARBA00022679"/>
    </source>
</evidence>
<dbReference type="Gene3D" id="3.30.450.40">
    <property type="match status" value="1"/>
</dbReference>
<evidence type="ECO:0000259" key="11">
    <source>
        <dbReference type="PROSITE" id="PS50109"/>
    </source>
</evidence>
<dbReference type="InterPro" id="IPR003594">
    <property type="entry name" value="HATPase_dom"/>
</dbReference>
<dbReference type="PROSITE" id="PS50109">
    <property type="entry name" value="HIS_KIN"/>
    <property type="match status" value="1"/>
</dbReference>
<dbReference type="PROSITE" id="PS50046">
    <property type="entry name" value="PHYTOCHROME_2"/>
    <property type="match status" value="1"/>
</dbReference>
<dbReference type="CDD" id="cd00082">
    <property type="entry name" value="HisKA"/>
    <property type="match status" value="1"/>
</dbReference>
<keyword evidence="6" id="KW-0808">Transferase</keyword>
<dbReference type="EC" id="2.7.13.3" evidence="3"/>
<dbReference type="GO" id="GO:0005524">
    <property type="term" value="F:ATP binding"/>
    <property type="evidence" value="ECO:0007669"/>
    <property type="project" value="UniProtKB-KW"/>
</dbReference>
<comment type="catalytic activity">
    <reaction evidence="1">
        <text>ATP + protein L-histidine = ADP + protein N-phospho-L-histidine.</text>
        <dbReference type="EC" id="2.7.13.3"/>
    </reaction>
</comment>
<gene>
    <name evidence="12" type="ORF">R5W23_004101</name>
</gene>
<evidence type="ECO:0000256" key="7">
    <source>
        <dbReference type="ARBA" id="ARBA00022777"/>
    </source>
</evidence>
<dbReference type="PANTHER" id="PTHR42878">
    <property type="entry name" value="TWO-COMPONENT HISTIDINE KINASE"/>
    <property type="match status" value="1"/>
</dbReference>
<evidence type="ECO:0000256" key="1">
    <source>
        <dbReference type="ARBA" id="ARBA00000085"/>
    </source>
</evidence>
<dbReference type="Gene3D" id="1.10.287.130">
    <property type="match status" value="1"/>
</dbReference>
<comment type="caution">
    <text evidence="12">The sequence shown here is derived from an EMBL/GenBank/DDBJ whole genome shotgun (WGS) entry which is preliminary data.</text>
</comment>
<protein>
    <recommendedName>
        <fullName evidence="3">histidine kinase</fullName>
        <ecNumber evidence="3">2.7.13.3</ecNumber>
    </recommendedName>
</protein>
<dbReference type="InterPro" id="IPR003018">
    <property type="entry name" value="GAF"/>
</dbReference>
<feature type="domain" description="Phytochrome chromophore attachment site" evidence="10">
    <location>
        <begin position="149"/>
        <end position="308"/>
    </location>
</feature>
<evidence type="ECO:0000256" key="5">
    <source>
        <dbReference type="ARBA" id="ARBA00022606"/>
    </source>
</evidence>
<dbReference type="Gene3D" id="3.30.450.270">
    <property type="match status" value="1"/>
</dbReference>
<dbReference type="InterPro" id="IPR016132">
    <property type="entry name" value="Phyto_chromo_attachment"/>
</dbReference>
<dbReference type="SMART" id="SM00387">
    <property type="entry name" value="HATPase_c"/>
    <property type="match status" value="1"/>
</dbReference>
<reference evidence="13" key="1">
    <citation type="journal article" date="2023" name="Mar. Drugs">
        <title>Gemmata algarum, a Novel Planctomycete Isolated from an Algal Mat, Displays Antimicrobial Activity.</title>
        <authorList>
            <person name="Kumar G."/>
            <person name="Kallscheuer N."/>
            <person name="Kashif M."/>
            <person name="Ahamad S."/>
            <person name="Jagadeeshwari U."/>
            <person name="Pannikurungottu S."/>
            <person name="Haufschild T."/>
            <person name="Kabuu M."/>
            <person name="Sasikala C."/>
            <person name="Jogler C."/>
            <person name="Ramana C."/>
        </authorList>
    </citation>
    <scope>NUCLEOTIDE SEQUENCE [LARGE SCALE GENOMIC DNA]</scope>
    <source>
        <strain evidence="13">JC673</strain>
    </source>
</reference>
<dbReference type="RefSeq" id="WP_320688944.1">
    <property type="nucleotide sequence ID" value="NZ_JAXBLV010000219.1"/>
</dbReference>